<gene>
    <name evidence="2" type="ORF">EOT05_03585</name>
</gene>
<name>A0A4Q0AHZ0_9BACT</name>
<evidence type="ECO:0000256" key="1">
    <source>
        <dbReference type="SAM" id="Phobius"/>
    </source>
</evidence>
<evidence type="ECO:0000313" key="3">
    <source>
        <dbReference type="Proteomes" id="UP000289257"/>
    </source>
</evidence>
<keyword evidence="1" id="KW-0812">Transmembrane</keyword>
<dbReference type="Proteomes" id="UP000289257">
    <property type="component" value="Unassembled WGS sequence"/>
</dbReference>
<feature type="transmembrane region" description="Helical" evidence="1">
    <location>
        <begin position="20"/>
        <end position="38"/>
    </location>
</feature>
<keyword evidence="1" id="KW-1133">Transmembrane helix</keyword>
<protein>
    <submittedName>
        <fullName evidence="2">Uncharacterized protein</fullName>
    </submittedName>
</protein>
<dbReference type="EMBL" id="SCKX01000001">
    <property type="protein sequence ID" value="RWZ78802.1"/>
    <property type="molecule type" value="Genomic_DNA"/>
</dbReference>
<keyword evidence="1" id="KW-0472">Membrane</keyword>
<sequence length="72" mass="7669">MKKPFHGGHQRFLRRHVMSFLIITSAGLGAAGANYWLITTTNSAIDATQKASAAASKSADVKIDALKVQRAA</sequence>
<dbReference type="AlphaFoldDB" id="A0A4Q0AHZ0"/>
<accession>A0A4Q0AHZ0</accession>
<reference evidence="2" key="1">
    <citation type="submission" date="2019-01" db="EMBL/GenBank/DDBJ databases">
        <title>Genomic signatures and co-occurrence patterns of the ultra-small Saccharimodia (Patescibacteria phylum) suggest a symbiotic lifestyle.</title>
        <authorList>
            <person name="Lemos L."/>
            <person name="Medeiros J."/>
            <person name="Andreote F."/>
            <person name="Fernandes G."/>
            <person name="Varani A."/>
            <person name="Oliveira G."/>
            <person name="Pylro V."/>
        </authorList>
    </citation>
    <scope>NUCLEOTIDE SEQUENCE [LARGE SCALE GENOMIC DNA]</scope>
    <source>
        <strain evidence="2">AMD02</strain>
    </source>
</reference>
<proteinExistence type="predicted"/>
<evidence type="ECO:0000313" key="2">
    <source>
        <dbReference type="EMBL" id="RWZ78802.1"/>
    </source>
</evidence>
<comment type="caution">
    <text evidence="2">The sequence shown here is derived from an EMBL/GenBank/DDBJ whole genome shotgun (WGS) entry which is preliminary data.</text>
</comment>
<organism evidence="2 3">
    <name type="scientific">Candidatus Microsaccharimonas sossegonensis</name>
    <dbReference type="NCBI Taxonomy" id="2506948"/>
    <lineage>
        <taxon>Bacteria</taxon>
        <taxon>Candidatus Saccharimonadota</taxon>
        <taxon>Candidatus Saccharimonadia</taxon>
        <taxon>Candidatus Saccharimonadales</taxon>
        <taxon>Candidatus Saccharimonadaceae</taxon>
        <taxon>Candidatus Microsaccharimonas</taxon>
    </lineage>
</organism>
<keyword evidence="3" id="KW-1185">Reference proteome</keyword>